<accession>A0A817AMG1</accession>
<organism evidence="1 2">
    <name type="scientific">Rotaria magnacalcarata</name>
    <dbReference type="NCBI Taxonomy" id="392030"/>
    <lineage>
        <taxon>Eukaryota</taxon>
        <taxon>Metazoa</taxon>
        <taxon>Spiralia</taxon>
        <taxon>Gnathifera</taxon>
        <taxon>Rotifera</taxon>
        <taxon>Eurotatoria</taxon>
        <taxon>Bdelloidea</taxon>
        <taxon>Philodinida</taxon>
        <taxon>Philodinidae</taxon>
        <taxon>Rotaria</taxon>
    </lineage>
</organism>
<proteinExistence type="predicted"/>
<gene>
    <name evidence="1" type="ORF">XDN619_LOCUS36774</name>
</gene>
<name>A0A817AMG1_9BILA</name>
<dbReference type="Proteomes" id="UP000663887">
    <property type="component" value="Unassembled WGS sequence"/>
</dbReference>
<sequence length="123" mass="14224">MAIHYGRDMESHTIWRCCKNNCGDHARFDGAIYIKVKDHIHTPNPEETIAIENKSKVVNSATTSHDSSRRIIHEVLLSISKDDGTVVPNYSSSQRTIERKSKKKKYHYHDRVHYDDIHIPGEL</sequence>
<dbReference type="EMBL" id="CAJNRG010018976">
    <property type="protein sequence ID" value="CAF2267146.1"/>
    <property type="molecule type" value="Genomic_DNA"/>
</dbReference>
<evidence type="ECO:0000313" key="2">
    <source>
        <dbReference type="Proteomes" id="UP000663887"/>
    </source>
</evidence>
<evidence type="ECO:0000313" key="1">
    <source>
        <dbReference type="EMBL" id="CAF2267146.1"/>
    </source>
</evidence>
<protein>
    <recommendedName>
        <fullName evidence="3">FLYWCH-type domain-containing protein</fullName>
    </recommendedName>
</protein>
<comment type="caution">
    <text evidence="1">The sequence shown here is derived from an EMBL/GenBank/DDBJ whole genome shotgun (WGS) entry which is preliminary data.</text>
</comment>
<reference evidence="1" key="1">
    <citation type="submission" date="2021-02" db="EMBL/GenBank/DDBJ databases">
        <authorList>
            <person name="Nowell W R."/>
        </authorList>
    </citation>
    <scope>NUCLEOTIDE SEQUENCE</scope>
</reference>
<dbReference type="AlphaFoldDB" id="A0A817AMG1"/>
<evidence type="ECO:0008006" key="3">
    <source>
        <dbReference type="Google" id="ProtNLM"/>
    </source>
</evidence>